<dbReference type="GO" id="GO:0016757">
    <property type="term" value="F:glycosyltransferase activity"/>
    <property type="evidence" value="ECO:0007669"/>
    <property type="project" value="UniProtKB-KW"/>
</dbReference>
<proteinExistence type="inferred from homology"/>
<reference evidence="10" key="1">
    <citation type="submission" date="2022-03" db="EMBL/GenBank/DDBJ databases">
        <title>Draft Genome Sequence of Firmicute Strain S0AB, a Heterotrophic Iron/Sulfur-Oxidizing Extreme Acidophile.</title>
        <authorList>
            <person name="Vergara E."/>
            <person name="Pakostova E."/>
            <person name="Johnson D.B."/>
            <person name="Holmes D.S."/>
        </authorList>
    </citation>
    <scope>NUCLEOTIDE SEQUENCE</scope>
    <source>
        <strain evidence="10">S0AB</strain>
    </source>
</reference>
<comment type="caution">
    <text evidence="10">The sequence shown here is derived from an EMBL/GenBank/DDBJ whole genome shotgun (WGS) entry which is preliminary data.</text>
</comment>
<dbReference type="GO" id="GO:0006427">
    <property type="term" value="P:histidyl-tRNA aminoacylation"/>
    <property type="evidence" value="ECO:0007669"/>
    <property type="project" value="TreeGrafter"/>
</dbReference>
<evidence type="ECO:0000256" key="1">
    <source>
        <dbReference type="ARBA" id="ARBA00004496"/>
    </source>
</evidence>
<dbReference type="CDD" id="cd00773">
    <property type="entry name" value="HisRS-like_core"/>
    <property type="match status" value="1"/>
</dbReference>
<dbReference type="PANTHER" id="PTHR43707">
    <property type="entry name" value="HISTIDYL-TRNA SYNTHETASE"/>
    <property type="match status" value="1"/>
</dbReference>
<comment type="miscellaneous">
    <text evidence="8">This function is generally fulfilled by the C-terminal part of HisG, which is missing in some bacteria such as this one.</text>
</comment>
<keyword evidence="6 8" id="KW-0963">Cytoplasm</keyword>
<keyword evidence="10" id="KW-0808">Transferase</keyword>
<dbReference type="RefSeq" id="WP_241712345.1">
    <property type="nucleotide sequence ID" value="NZ_JALBUF010000002.1"/>
</dbReference>
<keyword evidence="10" id="KW-0328">Glycosyltransferase</keyword>
<dbReference type="InterPro" id="IPR041715">
    <property type="entry name" value="HisRS-like_core"/>
</dbReference>
<dbReference type="InterPro" id="IPR004517">
    <property type="entry name" value="HisZ"/>
</dbReference>
<dbReference type="PROSITE" id="PS50862">
    <property type="entry name" value="AA_TRNA_LIGASE_II"/>
    <property type="match status" value="1"/>
</dbReference>
<dbReference type="Gene3D" id="3.30.930.10">
    <property type="entry name" value="Bira Bifunctional Protein, Domain 2"/>
    <property type="match status" value="1"/>
</dbReference>
<dbReference type="Proteomes" id="UP001139263">
    <property type="component" value="Unassembled WGS sequence"/>
</dbReference>
<evidence type="ECO:0000313" key="11">
    <source>
        <dbReference type="Proteomes" id="UP001139263"/>
    </source>
</evidence>
<dbReference type="EMBL" id="JALBUF010000002">
    <property type="protein sequence ID" value="MCI0182734.1"/>
    <property type="molecule type" value="Genomic_DNA"/>
</dbReference>
<dbReference type="Pfam" id="PF13393">
    <property type="entry name" value="tRNA-synt_His"/>
    <property type="match status" value="1"/>
</dbReference>
<dbReference type="NCBIfam" id="TIGR00443">
    <property type="entry name" value="hisZ_biosyn_reg"/>
    <property type="match status" value="1"/>
</dbReference>
<gene>
    <name evidence="8 10" type="primary">hisZ</name>
    <name evidence="10" type="ORF">MM817_01003</name>
</gene>
<keyword evidence="8" id="KW-0368">Histidine biosynthesis</keyword>
<evidence type="ECO:0000256" key="4">
    <source>
        <dbReference type="ARBA" id="ARBA00011496"/>
    </source>
</evidence>
<comment type="similarity">
    <text evidence="3 8">Belongs to the class-II aminoacyl-tRNA synthetase family. HisZ subfamily.</text>
</comment>
<comment type="function">
    <text evidence="7 8">Required for the first step of histidine biosynthesis. May allow the feedback regulation of ATP phosphoribosyltransferase activity by histidine.</text>
</comment>
<evidence type="ECO:0000256" key="5">
    <source>
        <dbReference type="ARBA" id="ARBA00020397"/>
    </source>
</evidence>
<dbReference type="InterPro" id="IPR006195">
    <property type="entry name" value="aa-tRNA-synth_II"/>
</dbReference>
<evidence type="ECO:0000259" key="9">
    <source>
        <dbReference type="PROSITE" id="PS50862"/>
    </source>
</evidence>
<comment type="subunit">
    <text evidence="4 8">Heteromultimer composed of HisG and HisZ subunits.</text>
</comment>
<dbReference type="HAMAP" id="MF_00125">
    <property type="entry name" value="HisZ"/>
    <property type="match status" value="1"/>
</dbReference>
<dbReference type="PANTHER" id="PTHR43707:SF1">
    <property type="entry name" value="HISTIDINE--TRNA LIGASE, MITOCHONDRIAL-RELATED"/>
    <property type="match status" value="1"/>
</dbReference>
<sequence>MNPTYLERPTGTIDLYGESLHKKRWIEQEMIAVFQSFGYEMLETPMIEYVETIARGLHGHEEQLYRMFDRSGRTMALRPEMTTPVARVVATDLSDMNYPIRIAYTAKTYQADDGRLHEPVEMTQAGVELIGDASPDADAEVIALMATALRSLGIEHFRFAIGHMGYLRAMLAPLSEGLQVALRKALVARDLVHYEQILDGEVGLNSEWLSRLKEFPRIRGGIEAIAIARELALDERAKQACDEWEELFAVLEAHGVADVTQVDLGLYLNHEYYTGIVIEGYAEALGAPICFGGRYDGLLEQFGRKAPATGCVTHIERLLKVTSHVVEEAMQIHLCYLTEHRKQTFAFADYLRLRGYAVATSRAECNDDIDVTCGRANARCFGEFDEAGQLKTKDRLLKQMWEYYLSCGVGSSDRR</sequence>
<evidence type="ECO:0000256" key="7">
    <source>
        <dbReference type="ARBA" id="ARBA00025246"/>
    </source>
</evidence>
<dbReference type="GO" id="GO:0140096">
    <property type="term" value="F:catalytic activity, acting on a protein"/>
    <property type="evidence" value="ECO:0007669"/>
    <property type="project" value="UniProtKB-ARBA"/>
</dbReference>
<evidence type="ECO:0000256" key="8">
    <source>
        <dbReference type="HAMAP-Rule" id="MF_00125"/>
    </source>
</evidence>
<evidence type="ECO:0000256" key="6">
    <source>
        <dbReference type="ARBA" id="ARBA00022490"/>
    </source>
</evidence>
<evidence type="ECO:0000256" key="3">
    <source>
        <dbReference type="ARBA" id="ARBA00005539"/>
    </source>
</evidence>
<evidence type="ECO:0000256" key="2">
    <source>
        <dbReference type="ARBA" id="ARBA00004667"/>
    </source>
</evidence>
<keyword evidence="8" id="KW-0028">Amino-acid biosynthesis</keyword>
<name>A0A9X1V883_9BACL</name>
<comment type="pathway">
    <text evidence="2 8">Amino-acid biosynthesis; L-histidine biosynthesis; L-histidine from 5-phospho-alpha-D-ribose 1-diphosphate: step 1/9.</text>
</comment>
<dbReference type="InterPro" id="IPR045864">
    <property type="entry name" value="aa-tRNA-synth_II/BPL/LPL"/>
</dbReference>
<dbReference type="GO" id="GO:0005737">
    <property type="term" value="C:cytoplasm"/>
    <property type="evidence" value="ECO:0007669"/>
    <property type="project" value="UniProtKB-SubCell"/>
</dbReference>
<dbReference type="GO" id="GO:0000105">
    <property type="term" value="P:L-histidine biosynthetic process"/>
    <property type="evidence" value="ECO:0007669"/>
    <property type="project" value="UniProtKB-UniRule"/>
</dbReference>
<dbReference type="GO" id="GO:0004821">
    <property type="term" value="F:histidine-tRNA ligase activity"/>
    <property type="evidence" value="ECO:0007669"/>
    <property type="project" value="TreeGrafter"/>
</dbReference>
<keyword evidence="11" id="KW-1185">Reference proteome</keyword>
<dbReference type="InterPro" id="IPR004516">
    <property type="entry name" value="HisRS/HisZ"/>
</dbReference>
<protein>
    <recommendedName>
        <fullName evidence="5 8">ATP phosphoribosyltransferase regulatory subunit</fullName>
    </recommendedName>
</protein>
<comment type="subcellular location">
    <subcellularLocation>
        <location evidence="1 8">Cytoplasm</location>
    </subcellularLocation>
</comment>
<evidence type="ECO:0000313" key="10">
    <source>
        <dbReference type="EMBL" id="MCI0182734.1"/>
    </source>
</evidence>
<organism evidence="10 11">
    <name type="scientific">Sulfoacidibacillus ferrooxidans</name>
    <dbReference type="NCBI Taxonomy" id="2005001"/>
    <lineage>
        <taxon>Bacteria</taxon>
        <taxon>Bacillati</taxon>
        <taxon>Bacillota</taxon>
        <taxon>Bacilli</taxon>
        <taxon>Bacillales</taxon>
        <taxon>Alicyclobacillaceae</taxon>
        <taxon>Sulfoacidibacillus</taxon>
    </lineage>
</organism>
<accession>A0A9X1V883</accession>
<dbReference type="AlphaFoldDB" id="A0A9X1V883"/>
<dbReference type="SUPFAM" id="SSF55681">
    <property type="entry name" value="Class II aaRS and biotin synthetases"/>
    <property type="match status" value="1"/>
</dbReference>
<feature type="domain" description="Aminoacyl-transfer RNA synthetases class-II family profile" evidence="9">
    <location>
        <begin position="11"/>
        <end position="287"/>
    </location>
</feature>